<reference evidence="2 3" key="2">
    <citation type="journal article" date="2017" name="Genome Announc.">
        <title>Draft Genome Sequences of Four Alkaliphilic Bacteria Belonging to the Anaerobacillus Genus.</title>
        <authorList>
            <person name="Bassil N.M."/>
            <person name="Lloyd J.R."/>
        </authorList>
    </citation>
    <scope>NUCLEOTIDE SEQUENCE [LARGE SCALE GENOMIC DNA]</scope>
    <source>
        <strain evidence="2 3">NB2006</strain>
    </source>
</reference>
<dbReference type="RefSeq" id="WP_071316454.1">
    <property type="nucleotide sequence ID" value="NZ_CP063356.2"/>
</dbReference>
<organism evidence="1 3">
    <name type="scientific">Anaerobacillus isosaccharinicus</name>
    <dbReference type="NCBI Taxonomy" id="1532552"/>
    <lineage>
        <taxon>Bacteria</taxon>
        <taxon>Bacillati</taxon>
        <taxon>Bacillota</taxon>
        <taxon>Bacilli</taxon>
        <taxon>Bacillales</taxon>
        <taxon>Bacillaceae</taxon>
        <taxon>Anaerobacillus</taxon>
    </lineage>
</organism>
<evidence type="ECO:0000313" key="1">
    <source>
        <dbReference type="EMBL" id="OIJ20926.1"/>
    </source>
</evidence>
<dbReference type="AlphaFoldDB" id="A0A1S2M8K0"/>
<dbReference type="EMBL" id="CP063356">
    <property type="protein sequence ID" value="QOY34201.1"/>
    <property type="molecule type" value="Genomic_DNA"/>
</dbReference>
<dbReference type="EMBL" id="LQXD01000063">
    <property type="protein sequence ID" value="OIJ20926.1"/>
    <property type="molecule type" value="Genomic_DNA"/>
</dbReference>
<evidence type="ECO:0000313" key="2">
    <source>
        <dbReference type="EMBL" id="QOY34201.1"/>
    </source>
</evidence>
<protein>
    <submittedName>
        <fullName evidence="1">Uncharacterized protein</fullName>
    </submittedName>
</protein>
<proteinExistence type="predicted"/>
<dbReference type="KEGG" id="aia:AWH56_015860"/>
<sequence>MEGVDIVSSSDAWFQVVVDGTLNTAFTNFPTANTDIPNNETALLVNNTATTISGGQVVYQGVLAGAPGAANRDFATAVLLSFELPAEQPVTLVIGTFSGTSAVSAVFRVNEEW</sequence>
<gene>
    <name evidence="2" type="ORF">AWH56_015860</name>
    <name evidence="1" type="ORF">AWH56_07010</name>
</gene>
<accession>A0A1S2M8K0</accession>
<reference evidence="2 3" key="3">
    <citation type="journal article" date="2019" name="Int. J. Syst. Evol. Microbiol.">
        <title>Anaerobacillus isosaccharinicus sp. nov., an alkaliphilic bacterium which degrades isosaccharinic acid.</title>
        <authorList>
            <person name="Bassil N.M."/>
            <person name="Lloyd J.R."/>
        </authorList>
    </citation>
    <scope>NUCLEOTIDE SEQUENCE [LARGE SCALE GENOMIC DNA]</scope>
    <source>
        <strain evidence="2 3">NB2006</strain>
    </source>
</reference>
<dbReference type="Proteomes" id="UP000180175">
    <property type="component" value="Chromosome"/>
</dbReference>
<keyword evidence="3" id="KW-1185">Reference proteome</keyword>
<name>A0A1S2M8K0_9BACI</name>
<reference evidence="1 3" key="1">
    <citation type="submission" date="2016-10" db="EMBL/GenBank/DDBJ databases">
        <title>Draft genome sequences of four alkaliphilic bacteria belonging to the Anaerobacillus genus.</title>
        <authorList>
            <person name="Bassil N.M."/>
            <person name="Lloyd J.R."/>
        </authorList>
    </citation>
    <scope>NUCLEOTIDE SEQUENCE [LARGE SCALE GENOMIC DNA]</scope>
    <source>
        <strain evidence="1 3">NB2006</strain>
    </source>
</reference>
<reference evidence="2" key="4">
    <citation type="submission" date="2020-10" db="EMBL/GenBank/DDBJ databases">
        <authorList>
            <person name="Bassil N.M."/>
            <person name="Lloyd J.R."/>
        </authorList>
    </citation>
    <scope>NUCLEOTIDE SEQUENCE</scope>
    <source>
        <strain evidence="2">NB2006</strain>
    </source>
</reference>
<evidence type="ECO:0000313" key="3">
    <source>
        <dbReference type="Proteomes" id="UP000180175"/>
    </source>
</evidence>
<dbReference type="OrthoDB" id="2835365at2"/>